<keyword evidence="3" id="KW-1185">Reference proteome</keyword>
<accession>A0A4Z0BII1</accession>
<sequence length="508" mass="55266">MEPLVEDDFRTPQADTKQGAARRDTSAAGPASSPEGQSSSSLDFGELPPDDPVVAWARLAHHAAGLARGGQALTAVLSRIHPPASRPITAADVEAADRLVGLFEEGQAFDVQRLGALHAVYAKYIPKEIQESDPQRTAETLKAALELDISPETLKRALDMAWTRDLICQVAASTIGYILSWFNGAQLSMRAVRDDWPDSLRRLVVSLDIAMGLKVAANFLRVSGMGGGWTRPVAIAPDGKAVAPLETRQGQYRTSSVYAPFTPGMLASRYLSEEPAAAPSREVAVQRSLARQDMRANLNFVSTLGVALMRYFYAAPARDYWWLDAVDKPGDQVGFRRSVMAGAVRELTDPVATARAALEYICVRPLIPLYEALAIPDAVHALRTRFPDRFGAPDDDRVRRGALSAEERNESRMIALKTLGLVVGAVLLYQMIDKVAGDFSNEPWLAPFNDVAVLLPLWGLVLTQQDRETARSPAVRAGNDYRATQWHRDLAARAPRPSEVAPAGANPV</sequence>
<dbReference type="RefSeq" id="WP_135286178.1">
    <property type="nucleotide sequence ID" value="NZ_SMLL01000006.1"/>
</dbReference>
<dbReference type="EMBL" id="SMLL01000006">
    <property type="protein sequence ID" value="TFY97944.1"/>
    <property type="molecule type" value="Genomic_DNA"/>
</dbReference>
<dbReference type="OrthoDB" id="9803231at2"/>
<evidence type="ECO:0000256" key="1">
    <source>
        <dbReference type="SAM" id="MobiDB-lite"/>
    </source>
</evidence>
<feature type="compositionally biased region" description="Low complexity" evidence="1">
    <location>
        <begin position="26"/>
        <end position="41"/>
    </location>
</feature>
<evidence type="ECO:0000313" key="3">
    <source>
        <dbReference type="Proteomes" id="UP000297564"/>
    </source>
</evidence>
<evidence type="ECO:0000313" key="2">
    <source>
        <dbReference type="EMBL" id="TFY97944.1"/>
    </source>
</evidence>
<dbReference type="Proteomes" id="UP000297564">
    <property type="component" value="Unassembled WGS sequence"/>
</dbReference>
<gene>
    <name evidence="2" type="ORF">EZ242_15955</name>
</gene>
<comment type="caution">
    <text evidence="2">The sequence shown here is derived from an EMBL/GenBank/DDBJ whole genome shotgun (WGS) entry which is preliminary data.</text>
</comment>
<proteinExistence type="predicted"/>
<organism evidence="2 3">
    <name type="scientific">Ramlibacter rhizophilus</name>
    <dbReference type="NCBI Taxonomy" id="1781167"/>
    <lineage>
        <taxon>Bacteria</taxon>
        <taxon>Pseudomonadati</taxon>
        <taxon>Pseudomonadota</taxon>
        <taxon>Betaproteobacteria</taxon>
        <taxon>Burkholderiales</taxon>
        <taxon>Comamonadaceae</taxon>
        <taxon>Ramlibacter</taxon>
    </lineage>
</organism>
<feature type="region of interest" description="Disordered" evidence="1">
    <location>
        <begin position="1"/>
        <end position="46"/>
    </location>
</feature>
<name>A0A4Z0BII1_9BURK</name>
<protein>
    <submittedName>
        <fullName evidence="2">Uncharacterized protein</fullName>
    </submittedName>
</protein>
<dbReference type="AlphaFoldDB" id="A0A4Z0BII1"/>
<reference evidence="2 3" key="1">
    <citation type="submission" date="2019-03" db="EMBL/GenBank/DDBJ databases">
        <title>Ramlibacter rhizophilus CCTCC AB2015357, whole genome shotgun sequence.</title>
        <authorList>
            <person name="Zhang X."/>
            <person name="Feng G."/>
            <person name="Zhu H."/>
        </authorList>
    </citation>
    <scope>NUCLEOTIDE SEQUENCE [LARGE SCALE GENOMIC DNA]</scope>
    <source>
        <strain evidence="2 3">CCTCC AB2015357</strain>
    </source>
</reference>